<feature type="transmembrane region" description="Helical" evidence="9">
    <location>
        <begin position="378"/>
        <end position="401"/>
    </location>
</feature>
<dbReference type="Gene3D" id="3.40.50.300">
    <property type="entry name" value="P-loop containing nucleotide triphosphate hydrolases"/>
    <property type="match status" value="2"/>
</dbReference>
<evidence type="ECO:0000256" key="2">
    <source>
        <dbReference type="ARBA" id="ARBA00022448"/>
    </source>
</evidence>
<feature type="transmembrane region" description="Helical" evidence="9">
    <location>
        <begin position="1325"/>
        <end position="1347"/>
    </location>
</feature>
<dbReference type="GO" id="GO:0016020">
    <property type="term" value="C:membrane"/>
    <property type="evidence" value="ECO:0007669"/>
    <property type="project" value="UniProtKB-SubCell"/>
</dbReference>
<dbReference type="InterPro" id="IPR026082">
    <property type="entry name" value="ABCA"/>
</dbReference>
<evidence type="ECO:0000256" key="3">
    <source>
        <dbReference type="ARBA" id="ARBA00022692"/>
    </source>
</evidence>
<reference evidence="11" key="1">
    <citation type="submission" date="2013-07" db="EMBL/GenBank/DDBJ databases">
        <title>Midgut Transcriptome Profiling of Anoplphora glabripennis, a Lignocellulose Degrading, Wood-Boring Cerambycid.</title>
        <authorList>
            <person name="Scully E.D."/>
            <person name="Hoover K."/>
            <person name="Carlson J.E."/>
            <person name="Tien M."/>
            <person name="Geib S.M."/>
        </authorList>
    </citation>
    <scope>NUCLEOTIDE SEQUENCE</scope>
</reference>
<dbReference type="GO" id="GO:0016887">
    <property type="term" value="F:ATP hydrolysis activity"/>
    <property type="evidence" value="ECO:0007669"/>
    <property type="project" value="InterPro"/>
</dbReference>
<feature type="transmembrane region" description="Helical" evidence="9">
    <location>
        <begin position="1191"/>
        <end position="1216"/>
    </location>
</feature>
<feature type="transmembrane region" description="Helical" evidence="9">
    <location>
        <begin position="407"/>
        <end position="424"/>
    </location>
</feature>
<evidence type="ECO:0000256" key="9">
    <source>
        <dbReference type="SAM" id="Phobius"/>
    </source>
</evidence>
<dbReference type="GO" id="GO:0005319">
    <property type="term" value="F:lipid transporter activity"/>
    <property type="evidence" value="ECO:0007669"/>
    <property type="project" value="TreeGrafter"/>
</dbReference>
<dbReference type="InterPro" id="IPR013525">
    <property type="entry name" value="ABC2_TM"/>
</dbReference>
<dbReference type="FunFam" id="3.40.50.300:FF:000298">
    <property type="entry name" value="ATP-binding cassette sub-family A member 12"/>
    <property type="match status" value="1"/>
</dbReference>
<feature type="domain" description="ABC transporter" evidence="10">
    <location>
        <begin position="560"/>
        <end position="789"/>
    </location>
</feature>
<keyword evidence="5" id="KW-0547">Nucleotide-binding</keyword>
<keyword evidence="8 9" id="KW-0472">Membrane</keyword>
<gene>
    <name evidence="11" type="primary">ABCA3</name>
</gene>
<dbReference type="Pfam" id="PF12698">
    <property type="entry name" value="ABC2_membrane_3"/>
    <property type="match status" value="2"/>
</dbReference>
<proteinExistence type="predicted"/>
<feature type="transmembrane region" description="Helical" evidence="9">
    <location>
        <begin position="480"/>
        <end position="503"/>
    </location>
</feature>
<keyword evidence="4" id="KW-0677">Repeat</keyword>
<dbReference type="SUPFAM" id="SSF52540">
    <property type="entry name" value="P-loop containing nucleoside triphosphate hydrolases"/>
    <property type="match status" value="2"/>
</dbReference>
<dbReference type="CDD" id="cd03263">
    <property type="entry name" value="ABC_subfamily_A"/>
    <property type="match status" value="2"/>
</dbReference>
<protein>
    <submittedName>
        <fullName evidence="11">ATP-binding cassette sub-family A member 3</fullName>
    </submittedName>
</protein>
<dbReference type="GO" id="GO:0140359">
    <property type="term" value="F:ABC-type transporter activity"/>
    <property type="evidence" value="ECO:0007669"/>
    <property type="project" value="InterPro"/>
</dbReference>
<keyword evidence="2" id="KW-0813">Transport</keyword>
<feature type="transmembrane region" description="Helical" evidence="9">
    <location>
        <begin position="333"/>
        <end position="358"/>
    </location>
</feature>
<keyword evidence="3 9" id="KW-0812">Transmembrane</keyword>
<dbReference type="InterPro" id="IPR017871">
    <property type="entry name" value="ABC_transporter-like_CS"/>
</dbReference>
<dbReference type="GO" id="GO:0005524">
    <property type="term" value="F:ATP binding"/>
    <property type="evidence" value="ECO:0007669"/>
    <property type="project" value="UniProtKB-KW"/>
</dbReference>
<dbReference type="SMART" id="SM00382">
    <property type="entry name" value="AAA"/>
    <property type="match status" value="2"/>
</dbReference>
<dbReference type="InterPro" id="IPR003439">
    <property type="entry name" value="ABC_transporter-like_ATP-bd"/>
</dbReference>
<dbReference type="InterPro" id="IPR003593">
    <property type="entry name" value="AAA+_ATPase"/>
</dbReference>
<evidence type="ECO:0000256" key="5">
    <source>
        <dbReference type="ARBA" id="ARBA00022741"/>
    </source>
</evidence>
<name>V5I8B4_ANOGL</name>
<sequence>MGEKLDKFLLLMWKNWLLQYRRPVQTLFEILAPVLFSMLLVLIRGLIDPEFHEELIFEPFCTIPIDDNVISLCNRSDGPTEEMSLNRIDFRFLNKLRPRSDDGSDSDTLNLTAFSMVYSPRSEALAEAMSIFGLVFGDVQQLEDSNALSEYFQFNSTNMTFAGIEFDDSYKGLTDLSTINNIKVSIRFPGETRLLIDSLGVNNWRTNLIYPMYQTPGPRQYNLNTGGAPSYYGEGFLALQHFLTLALISARNNVGTTVGEIITFLMDTPIISMRRYPYPGWYEDPLLTPMISMLGMIMMLSFVYTCINTVKSITTEKEKQLKESMKIMGLANWLHWTAWFLKSFIFLFISAILIVILLKVRWFPSSEFTVFTHTAPTVMLFFLIFYICSTITFCFAISVFFSKANTAATVAGLAWFVSYAPYLFMQQNYDSMSLSAKLLGSLGSNSAMAFGFQMMLMYEGTGEGAQWSNLFTPNNPDDGLSLGLIIIMLTVDTFLYLFIALYVEAVFPGEYGVPQPWYFMFTSNYWCGPSKNIGVDDQNSTNPVASEFFETEPRNLRTGVQIKNLRKEFNKNAAVQGLSLNMYEDQITVLLGHNGAGKTTTMSMLTGMITPTAGTATVNGYDIRTEMDGVRNSLGLCPQHNIIFDDLTVSEHLYFFSKLKGLRKNEIKAEIDKYVNLLELEDKRSSKSSTLSGGMKRKLCVGMALCGNSKVVMLDEPTAGMDPSARRALWDLLQCQKEGRTMLLTTHFMDEADLLGDRIAIMSGGELQCCGSSFFLKKKYGAGYSLILDKSQSCDVTKVTELLQRHIPGIKIHGNIGSELTYLLTENQSSVFEPMLKDLEDNSERLGVFSYGISLTTLEEVFMKVGADHGMVKRALDGPDGDGINHDATYRNEDMPNGEAKINVGLHDSYTGGLNLLINQFFAMLMKKFLSTYRSWILLVIQILMPVLFLIITIIVMRNMQNTGSLPALPMDLARFDNPVVLVGNISESTYAETYLNVLNDLSYKTEMTNNVIDRMLHLTAEVPVRVRLSYIVGASFDVEYIENVSVPHITTWFNNDPYHSPAISLGLALNTMYRQMLNCPDCSITFTNHPMPFTAETQIQQMLSGQGMGFQIAFNIGFSMAFVASFYVLFVVRENISKSKHLQFVSGVKVLVFWLTSALCDMFTYIVTIIVVLLTLLAFQEDGFKTAEEIGIMFLIFFYFGWAFLPLMYISGYFFDVPSTGYTRMTMFNTFTGVAPYLVVQVISTTGLNLEYIGDTLHWVFLALPHYSLSTGINDYYTFFSFKNICDQCINDVCNSTSPLYNTTCRRVEESYFRWESPGIGRNLLYSFIGGAILFLILLTIEFKVFSRITYYISQTYFPKRPIEIVDEDNDVAEEKMKIRNSSQQELSNNYTLILRDLTKYYKNFLAVNSLCLGVQDSECFGLLGVNGAGKTTTFKMMTGDVRITYGDGWVNKFSMKNQIKQVQKSIGYCPQFDALLDDMTARETITMFALLRGIRYSDCKELAETLAREFDFLRHLDKKVKQLSGGNKRKLSTSISLIGDPPVIYLDEPTTGMDPATKRYLWNALCKIRDSGKCVILTSHSMEECEALCTRLAIMVNGHFKCLGSTQHLKNKFAEGYTLIIKMRKLEDSTQQHYETEPVEDYIKEQFPNATLREKHQELLNYYVTDKSIPWSQMFGILERAKRTHSNIEDYSLGQSSLEQVFLTFTRQQT</sequence>
<dbReference type="PANTHER" id="PTHR19229">
    <property type="entry name" value="ATP-BINDING CASSETTE TRANSPORTER SUBFAMILY A ABCA"/>
    <property type="match status" value="1"/>
</dbReference>
<evidence type="ECO:0000256" key="6">
    <source>
        <dbReference type="ARBA" id="ARBA00022840"/>
    </source>
</evidence>
<evidence type="ECO:0000259" key="10">
    <source>
        <dbReference type="PROSITE" id="PS50893"/>
    </source>
</evidence>
<dbReference type="Pfam" id="PF00005">
    <property type="entry name" value="ABC_tran"/>
    <property type="match status" value="2"/>
</dbReference>
<keyword evidence="6 11" id="KW-0067">ATP-binding</keyword>
<dbReference type="FunFam" id="3.40.50.300:FF:000327">
    <property type="entry name" value="ATP-binding cassette sub-family A member 3"/>
    <property type="match status" value="1"/>
</dbReference>
<feature type="transmembrane region" description="Helical" evidence="9">
    <location>
        <begin position="1153"/>
        <end position="1179"/>
    </location>
</feature>
<dbReference type="EMBL" id="GALX01004980">
    <property type="protein sequence ID" value="JAB63486.1"/>
    <property type="molecule type" value="Transcribed_RNA"/>
</dbReference>
<organism evidence="11">
    <name type="scientific">Anoplophora glabripennis</name>
    <name type="common">Asian longhorn beetle</name>
    <name type="synonym">Anoplophora nobilis</name>
    <dbReference type="NCBI Taxonomy" id="217634"/>
    <lineage>
        <taxon>Eukaryota</taxon>
        <taxon>Metazoa</taxon>
        <taxon>Ecdysozoa</taxon>
        <taxon>Arthropoda</taxon>
        <taxon>Hexapoda</taxon>
        <taxon>Insecta</taxon>
        <taxon>Pterygota</taxon>
        <taxon>Neoptera</taxon>
        <taxon>Endopterygota</taxon>
        <taxon>Coleoptera</taxon>
        <taxon>Polyphaga</taxon>
        <taxon>Cucujiformia</taxon>
        <taxon>Chrysomeloidea</taxon>
        <taxon>Cerambycidae</taxon>
        <taxon>Lamiinae</taxon>
        <taxon>Lamiini</taxon>
        <taxon>Anoplophora</taxon>
    </lineage>
</organism>
<accession>V5I8B4</accession>
<dbReference type="InterPro" id="IPR027417">
    <property type="entry name" value="P-loop_NTPase"/>
</dbReference>
<keyword evidence="7 9" id="KW-1133">Transmembrane helix</keyword>
<feature type="domain" description="ABC transporter" evidence="10">
    <location>
        <begin position="1394"/>
        <end position="1624"/>
    </location>
</feature>
<dbReference type="PANTHER" id="PTHR19229:SF250">
    <property type="entry name" value="ABC TRANSPORTER DOMAIN-CONTAINING PROTEIN-RELATED"/>
    <property type="match status" value="1"/>
</dbReference>
<comment type="subcellular location">
    <subcellularLocation>
        <location evidence="1">Membrane</location>
        <topology evidence="1">Multi-pass membrane protein</topology>
    </subcellularLocation>
</comment>
<evidence type="ECO:0000256" key="7">
    <source>
        <dbReference type="ARBA" id="ARBA00022989"/>
    </source>
</evidence>
<evidence type="ECO:0000256" key="4">
    <source>
        <dbReference type="ARBA" id="ARBA00022737"/>
    </source>
</evidence>
<feature type="transmembrane region" description="Helical" evidence="9">
    <location>
        <begin position="291"/>
        <end position="313"/>
    </location>
</feature>
<evidence type="ECO:0000256" key="8">
    <source>
        <dbReference type="ARBA" id="ARBA00023136"/>
    </source>
</evidence>
<evidence type="ECO:0000313" key="11">
    <source>
        <dbReference type="EMBL" id="JAB63486.1"/>
    </source>
</evidence>
<evidence type="ECO:0000256" key="1">
    <source>
        <dbReference type="ARBA" id="ARBA00004141"/>
    </source>
</evidence>
<dbReference type="PROSITE" id="PS50893">
    <property type="entry name" value="ABC_TRANSPORTER_2"/>
    <property type="match status" value="2"/>
</dbReference>
<feature type="transmembrane region" description="Helical" evidence="9">
    <location>
        <begin position="1113"/>
        <end position="1133"/>
    </location>
</feature>
<dbReference type="Pfam" id="PF23321">
    <property type="entry name" value="R1_ABCA1"/>
    <property type="match status" value="1"/>
</dbReference>
<feature type="transmembrane region" description="Helical" evidence="9">
    <location>
        <begin position="936"/>
        <end position="957"/>
    </location>
</feature>
<dbReference type="PROSITE" id="PS00211">
    <property type="entry name" value="ABC_TRANSPORTER_1"/>
    <property type="match status" value="1"/>
</dbReference>
<dbReference type="InterPro" id="IPR056264">
    <property type="entry name" value="R2_ABCA1-4-like"/>
</dbReference>